<dbReference type="Proteomes" id="UP000632222">
    <property type="component" value="Unassembled WGS sequence"/>
</dbReference>
<gene>
    <name evidence="2" type="ORF">GCM10008938_37640</name>
</gene>
<evidence type="ECO:0000313" key="2">
    <source>
        <dbReference type="EMBL" id="GGJ48106.1"/>
    </source>
</evidence>
<sequence>MVLAAASSFLGSVKAETYGSVGNDIVQVFNSELLQSRPGLILISPGFTTTLTFDQNIDLGRTGLPSCIEVETDETYMREIEIRAAKGVTSCESNIRLRLEGGRTQHFIFKVSDKIPKTPRQYNSVSPKSKVNVPQEQPEGAKNDIASEPDPYAPKATPAPKTAPKTLSKGDQKVQEALQNRKDTQSNIQPTEQLIIDTRATIKASETEVRKGNEASWLDLALNPVKDKTGKVTIYFNYTNLGESVVSINPENLQVKVGATTVKSTLLSSKPGLIKLQPQESTQGLIELGQVDVNTLNKVNLIWKVTNLSTGEMYAYDRIFSVQ</sequence>
<accession>A0ABQ2D6V1</accession>
<feature type="compositionally biased region" description="Low complexity" evidence="1">
    <location>
        <begin position="153"/>
        <end position="166"/>
    </location>
</feature>
<protein>
    <submittedName>
        <fullName evidence="2">Uncharacterized protein</fullName>
    </submittedName>
</protein>
<reference evidence="3" key="1">
    <citation type="journal article" date="2019" name="Int. J. Syst. Evol. Microbiol.">
        <title>The Global Catalogue of Microorganisms (GCM) 10K type strain sequencing project: providing services to taxonomists for standard genome sequencing and annotation.</title>
        <authorList>
            <consortium name="The Broad Institute Genomics Platform"/>
            <consortium name="The Broad Institute Genome Sequencing Center for Infectious Disease"/>
            <person name="Wu L."/>
            <person name="Ma J."/>
        </authorList>
    </citation>
    <scope>NUCLEOTIDE SEQUENCE [LARGE SCALE GENOMIC DNA]</scope>
    <source>
        <strain evidence="3">JCM 14370</strain>
    </source>
</reference>
<dbReference type="EMBL" id="BMOD01000018">
    <property type="protein sequence ID" value="GGJ48106.1"/>
    <property type="molecule type" value="Genomic_DNA"/>
</dbReference>
<feature type="compositionally biased region" description="Basic and acidic residues" evidence="1">
    <location>
        <begin position="168"/>
        <end position="184"/>
    </location>
</feature>
<evidence type="ECO:0000256" key="1">
    <source>
        <dbReference type="SAM" id="MobiDB-lite"/>
    </source>
</evidence>
<proteinExistence type="predicted"/>
<feature type="compositionally biased region" description="Polar residues" evidence="1">
    <location>
        <begin position="120"/>
        <end position="135"/>
    </location>
</feature>
<comment type="caution">
    <text evidence="2">The sequence shown here is derived from an EMBL/GenBank/DDBJ whole genome shotgun (WGS) entry which is preliminary data.</text>
</comment>
<keyword evidence="3" id="KW-1185">Reference proteome</keyword>
<feature type="region of interest" description="Disordered" evidence="1">
    <location>
        <begin position="118"/>
        <end position="192"/>
    </location>
</feature>
<name>A0ABQ2D6V1_9DEIO</name>
<organism evidence="2 3">
    <name type="scientific">Deinococcus roseus</name>
    <dbReference type="NCBI Taxonomy" id="392414"/>
    <lineage>
        <taxon>Bacteria</taxon>
        <taxon>Thermotogati</taxon>
        <taxon>Deinococcota</taxon>
        <taxon>Deinococci</taxon>
        <taxon>Deinococcales</taxon>
        <taxon>Deinococcaceae</taxon>
        <taxon>Deinococcus</taxon>
    </lineage>
</organism>
<evidence type="ECO:0000313" key="3">
    <source>
        <dbReference type="Proteomes" id="UP000632222"/>
    </source>
</evidence>